<dbReference type="EMBL" id="LXPE01000024">
    <property type="protein sequence ID" value="OBA26085.1"/>
    <property type="molecule type" value="Genomic_DNA"/>
</dbReference>
<dbReference type="Proteomes" id="UP000092321">
    <property type="component" value="Unassembled WGS sequence"/>
</dbReference>
<feature type="domain" description="T6SS Phospholipase effector Tle1-like catalytic" evidence="1">
    <location>
        <begin position="14"/>
        <end position="344"/>
    </location>
</feature>
<reference evidence="3" key="1">
    <citation type="journal article" date="2016" name="Proc. Natl. Acad. Sci. U.S.A.">
        <title>Comparative genomics of biotechnologically important yeasts.</title>
        <authorList>
            <person name="Riley R."/>
            <person name="Haridas S."/>
            <person name="Wolfe K.H."/>
            <person name="Lopes M.R."/>
            <person name="Hittinger C.T."/>
            <person name="Goeker M."/>
            <person name="Salamov A.A."/>
            <person name="Wisecaver J.H."/>
            <person name="Long T.M."/>
            <person name="Calvey C.H."/>
            <person name="Aerts A.L."/>
            <person name="Barry K.W."/>
            <person name="Choi C."/>
            <person name="Clum A."/>
            <person name="Coughlan A.Y."/>
            <person name="Deshpande S."/>
            <person name="Douglass A.P."/>
            <person name="Hanson S.J."/>
            <person name="Klenk H.-P."/>
            <person name="LaButti K.M."/>
            <person name="Lapidus A."/>
            <person name="Lindquist E.A."/>
            <person name="Lipzen A.M."/>
            <person name="Meier-Kolthoff J.P."/>
            <person name="Ohm R.A."/>
            <person name="Otillar R.P."/>
            <person name="Pangilinan J.L."/>
            <person name="Peng Y."/>
            <person name="Rokas A."/>
            <person name="Rosa C.A."/>
            <person name="Scheuner C."/>
            <person name="Sibirny A.A."/>
            <person name="Slot J.C."/>
            <person name="Stielow J.B."/>
            <person name="Sun H."/>
            <person name="Kurtzman C.P."/>
            <person name="Blackwell M."/>
            <person name="Grigoriev I.V."/>
            <person name="Jeffries T.W."/>
        </authorList>
    </citation>
    <scope>NUCLEOTIDE SEQUENCE [LARGE SCALE GENOMIC DNA]</scope>
    <source>
        <strain evidence="3">NRRL Y-1626</strain>
    </source>
</reference>
<evidence type="ECO:0000259" key="1">
    <source>
        <dbReference type="Pfam" id="PF09994"/>
    </source>
</evidence>
<accession>A0A1B7TBN3</accession>
<proteinExistence type="predicted"/>
<dbReference type="PANTHER" id="PTHR33840">
    <property type="match status" value="1"/>
</dbReference>
<name>A0A1B7TBN3_9ASCO</name>
<dbReference type="OrthoDB" id="3162439at2759"/>
<protein>
    <recommendedName>
        <fullName evidence="1">T6SS Phospholipase effector Tle1-like catalytic domain-containing protein</fullName>
    </recommendedName>
</protein>
<dbReference type="Pfam" id="PF09994">
    <property type="entry name" value="T6SS_Tle1-like_cat"/>
    <property type="match status" value="1"/>
</dbReference>
<comment type="caution">
    <text evidence="2">The sequence shown here is derived from an EMBL/GenBank/DDBJ whole genome shotgun (WGS) entry which is preliminary data.</text>
</comment>
<evidence type="ECO:0000313" key="2">
    <source>
        <dbReference type="EMBL" id="OBA26085.1"/>
    </source>
</evidence>
<dbReference type="AlphaFoldDB" id="A0A1B7TBN3"/>
<gene>
    <name evidence="2" type="ORF">HANVADRAFT_33635</name>
</gene>
<dbReference type="InterPro" id="IPR018712">
    <property type="entry name" value="Tle1-like_cat"/>
</dbReference>
<sequence>MRLDEGIIRKYGKNYNILNNFKNEIYKIVDSSFAISLDNHIITAYKFLMKNYEKDDLLFMIGFSRGALLCRILSGFLERVGLLAIGNKHLIGDAWTLYQGWELLEHPIEEQNEQATLLQNFQKTFSMPFKVNIQFLGLFDTVNSSGILKDRVFPFSARSGIVKHVRHALSIDERRARYKQHDFLPNPCKTANNSESMSEYNAFVNFNSYLVKRVPIKVKHLSTQKNLLYKRNKFIDHTVFFNKMCLPVLEKSKLFAEYKSSISVSLHLISVEGNFKVNSLTNDNVNLDTALEESFNFFENQSTSDLVEKWFPGDHSDVGGGWYLDATISNEYQLSNIPLRWIIVESLKQGIIFKKHKLKKYVQKIPIEKCILSHQHDSLSFKNVALKRKTRPLHNQINRTKEAKNNKKDNKTEYIKLLENILAKKQSNINRIDNILHEYENNNPKIHKFRKIKKLPIARDSIFIKIFWWIIEFIPTTFRIQNLKKMRWKIKSKPNFGESRSIPVYSNLHWSVIWRMKFIEEYRPSNINNSFKWILEQEANIKFPQKNKRKGQNNKHESLLPVYLGTKISSYDVPRKSPLTSPYVSYPTDKKHSSTNLTCLCENNKKNFQNETDIVTDERSSTINSFIQMNNCIYMDIGGNKLKHLDNIDDLNNIAKCNFDTFVIKEVDFVEKNLTQKLRTWEKDSWQHIPDELKAYLEEDK</sequence>
<keyword evidence="3" id="KW-1185">Reference proteome</keyword>
<organism evidence="2 3">
    <name type="scientific">Hanseniaspora valbyensis NRRL Y-1626</name>
    <dbReference type="NCBI Taxonomy" id="766949"/>
    <lineage>
        <taxon>Eukaryota</taxon>
        <taxon>Fungi</taxon>
        <taxon>Dikarya</taxon>
        <taxon>Ascomycota</taxon>
        <taxon>Saccharomycotina</taxon>
        <taxon>Saccharomycetes</taxon>
        <taxon>Saccharomycodales</taxon>
        <taxon>Saccharomycodaceae</taxon>
        <taxon>Hanseniaspora</taxon>
    </lineage>
</organism>
<dbReference type="PANTHER" id="PTHR33840:SF2">
    <property type="entry name" value="TLE1 PHOSPHOLIPASE DOMAIN-CONTAINING PROTEIN"/>
    <property type="match status" value="1"/>
</dbReference>
<evidence type="ECO:0000313" key="3">
    <source>
        <dbReference type="Proteomes" id="UP000092321"/>
    </source>
</evidence>